<dbReference type="OrthoDB" id="1418731at2"/>
<dbReference type="AlphaFoldDB" id="A0A4S8RMK0"/>
<accession>A0A4S8RMK0</accession>
<comment type="caution">
    <text evidence="1">The sequence shown here is derived from an EMBL/GenBank/DDBJ whole genome shotgun (WGS) entry which is preliminary data.</text>
</comment>
<proteinExistence type="predicted"/>
<dbReference type="Proteomes" id="UP000310406">
    <property type="component" value="Unassembled WGS sequence"/>
</dbReference>
<evidence type="ECO:0000313" key="1">
    <source>
        <dbReference type="EMBL" id="THV59758.1"/>
    </source>
</evidence>
<gene>
    <name evidence="1" type="ORF">EZV76_09355</name>
</gene>
<evidence type="ECO:0000313" key="2">
    <source>
        <dbReference type="Proteomes" id="UP000310406"/>
    </source>
</evidence>
<keyword evidence="2" id="KW-1185">Reference proteome</keyword>
<organism evidence="1 2">
    <name type="scientific">Flagellimonas alvinocaridis</name>
    <dbReference type="NCBI Taxonomy" id="2530200"/>
    <lineage>
        <taxon>Bacteria</taxon>
        <taxon>Pseudomonadati</taxon>
        <taxon>Bacteroidota</taxon>
        <taxon>Flavobacteriia</taxon>
        <taxon>Flavobacteriales</taxon>
        <taxon>Flavobacteriaceae</taxon>
        <taxon>Flagellimonas</taxon>
    </lineage>
</organism>
<reference evidence="1 2" key="1">
    <citation type="submission" date="2019-03" db="EMBL/GenBank/DDBJ databases">
        <title>Muricauda SCR12 sp.nov, a marine bacterium isolated from Pacific Ocean:the Okinawa trough.</title>
        <authorList>
            <person name="Liu L."/>
        </authorList>
    </citation>
    <scope>NUCLEOTIDE SEQUENCE [LARGE SCALE GENOMIC DNA]</scope>
    <source>
        <strain evidence="1 2">SCR12</strain>
    </source>
</reference>
<dbReference type="EMBL" id="SNTZ01000003">
    <property type="protein sequence ID" value="THV59758.1"/>
    <property type="molecule type" value="Genomic_DNA"/>
</dbReference>
<dbReference type="RefSeq" id="WP_136566275.1">
    <property type="nucleotide sequence ID" value="NZ_SNTZ01000003.1"/>
</dbReference>
<name>A0A4S8RMK0_9FLAO</name>
<sequence>MSLQKKTNLNFHHYGPRVFEVAYGLDEFLKVLERNFFAEAKVQCTYHTESKKTDMVLGLDLNFGITESLHHFNKGTWGGMTFSEDNHVVSNEFKTALEHLNEKNIHCIDIAEISFHFKDTSVIISRLYEHSIAEQLGDILLRISEHFVYLTKGLTQMPYEVFVPVFEDKSQRTEEFLQDHNGYFDYWGLYFESEKQHQVMVYSLEERRLNHEDLFLLE</sequence>
<protein>
    <submittedName>
        <fullName evidence="1">Uncharacterized protein</fullName>
    </submittedName>
</protein>